<feature type="transmembrane region" description="Helical" evidence="1">
    <location>
        <begin position="196"/>
        <end position="217"/>
    </location>
</feature>
<feature type="transmembrane region" description="Helical" evidence="1">
    <location>
        <begin position="21"/>
        <end position="41"/>
    </location>
</feature>
<reference evidence="2 3" key="1">
    <citation type="submission" date="2020-08" db="EMBL/GenBank/DDBJ databases">
        <authorList>
            <person name="Mo P."/>
        </authorList>
    </citation>
    <scope>NUCLEOTIDE SEQUENCE [LARGE SCALE GENOMIC DNA]</scope>
    <source>
        <strain evidence="2 3">CGMCC 4.1532</strain>
    </source>
</reference>
<evidence type="ECO:0008006" key="4">
    <source>
        <dbReference type="Google" id="ProtNLM"/>
    </source>
</evidence>
<dbReference type="RefSeq" id="WP_185720949.1">
    <property type="nucleotide sequence ID" value="NZ_BAAAWI010000001.1"/>
</dbReference>
<keyword evidence="1" id="KW-0472">Membrane</keyword>
<sequence length="230" mass="22845">MTTAPVQPPRTDGALHRTAGWGAVLAAVAYLGQPLSVALLFTEDPDAPIADQIAATPWNGAIEGAIFGGLGLGMLFLVLAVGRLRGGASVAGRVGDVLGLVSATAWILIGGMSLAKYSSVTAGMAEGLPGAQDQLAVITAFDTVIIGLVATAGLGAVGWLVALATAGRRAGVVGTGLAVVCVGGAAVILVPMLVLAVPFGVLVLIPVLLALGVAFLLRGRRTTADHVRTG</sequence>
<dbReference type="KEGG" id="ppel:H6H00_09600"/>
<feature type="transmembrane region" description="Helical" evidence="1">
    <location>
        <begin position="135"/>
        <end position="163"/>
    </location>
</feature>
<name>A0A7G7MMW4_9PSEU</name>
<keyword evidence="1" id="KW-0812">Transmembrane</keyword>
<protein>
    <recommendedName>
        <fullName evidence="4">DUF4386 family protein</fullName>
    </recommendedName>
</protein>
<proteinExistence type="predicted"/>
<keyword evidence="1" id="KW-1133">Transmembrane helix</keyword>
<dbReference type="AlphaFoldDB" id="A0A7G7MMW4"/>
<evidence type="ECO:0000313" key="3">
    <source>
        <dbReference type="Proteomes" id="UP000515728"/>
    </source>
</evidence>
<accession>A0A7G7MMW4</accession>
<dbReference type="Proteomes" id="UP000515728">
    <property type="component" value="Chromosome"/>
</dbReference>
<evidence type="ECO:0000313" key="2">
    <source>
        <dbReference type="EMBL" id="QNG54125.1"/>
    </source>
</evidence>
<evidence type="ECO:0000256" key="1">
    <source>
        <dbReference type="SAM" id="Phobius"/>
    </source>
</evidence>
<keyword evidence="3" id="KW-1185">Reference proteome</keyword>
<feature type="transmembrane region" description="Helical" evidence="1">
    <location>
        <begin position="94"/>
        <end position="115"/>
    </location>
</feature>
<dbReference type="EMBL" id="CP060131">
    <property type="protein sequence ID" value="QNG54125.1"/>
    <property type="molecule type" value="Genomic_DNA"/>
</dbReference>
<feature type="transmembrane region" description="Helical" evidence="1">
    <location>
        <begin position="61"/>
        <end position="82"/>
    </location>
</feature>
<organism evidence="2 3">
    <name type="scientific">Pseudonocardia petroleophila</name>
    <dbReference type="NCBI Taxonomy" id="37331"/>
    <lineage>
        <taxon>Bacteria</taxon>
        <taxon>Bacillati</taxon>
        <taxon>Actinomycetota</taxon>
        <taxon>Actinomycetes</taxon>
        <taxon>Pseudonocardiales</taxon>
        <taxon>Pseudonocardiaceae</taxon>
        <taxon>Pseudonocardia</taxon>
    </lineage>
</organism>
<gene>
    <name evidence="2" type="ORF">H6H00_09600</name>
</gene>
<feature type="transmembrane region" description="Helical" evidence="1">
    <location>
        <begin position="170"/>
        <end position="190"/>
    </location>
</feature>